<dbReference type="PANTHER" id="PTHR23110:SF99">
    <property type="entry name" value="BROAD-COMPLEX CORE PROTEIN ISOFORM 6"/>
    <property type="match status" value="1"/>
</dbReference>
<evidence type="ECO:0000259" key="6">
    <source>
        <dbReference type="PROSITE" id="PS50157"/>
    </source>
</evidence>
<feature type="domain" description="C2H2-type" evidence="6">
    <location>
        <begin position="390"/>
        <end position="418"/>
    </location>
</feature>
<accession>A0A154PJE2</accession>
<dbReference type="GO" id="GO:0048666">
    <property type="term" value="P:neuron development"/>
    <property type="evidence" value="ECO:0007669"/>
    <property type="project" value="UniProtKB-ARBA"/>
</dbReference>
<evidence type="ECO:0000259" key="5">
    <source>
        <dbReference type="PROSITE" id="PS50097"/>
    </source>
</evidence>
<dbReference type="GO" id="GO:0006357">
    <property type="term" value="P:regulation of transcription by RNA polymerase II"/>
    <property type="evidence" value="ECO:0007669"/>
    <property type="project" value="TreeGrafter"/>
</dbReference>
<dbReference type="PROSITE" id="PS50097">
    <property type="entry name" value="BTB"/>
    <property type="match status" value="1"/>
</dbReference>
<organism evidence="7 8">
    <name type="scientific">Dufourea novaeangliae</name>
    <name type="common">Sweat bee</name>
    <dbReference type="NCBI Taxonomy" id="178035"/>
    <lineage>
        <taxon>Eukaryota</taxon>
        <taxon>Metazoa</taxon>
        <taxon>Ecdysozoa</taxon>
        <taxon>Arthropoda</taxon>
        <taxon>Hexapoda</taxon>
        <taxon>Insecta</taxon>
        <taxon>Pterygota</taxon>
        <taxon>Neoptera</taxon>
        <taxon>Endopterygota</taxon>
        <taxon>Hymenoptera</taxon>
        <taxon>Apocrita</taxon>
        <taxon>Aculeata</taxon>
        <taxon>Apoidea</taxon>
        <taxon>Anthophila</taxon>
        <taxon>Halictidae</taxon>
        <taxon>Rophitinae</taxon>
        <taxon>Dufourea</taxon>
    </lineage>
</organism>
<dbReference type="GO" id="GO:0003006">
    <property type="term" value="P:developmental process involved in reproduction"/>
    <property type="evidence" value="ECO:0007669"/>
    <property type="project" value="UniProtKB-ARBA"/>
</dbReference>
<keyword evidence="4" id="KW-1133">Transmembrane helix</keyword>
<dbReference type="InterPro" id="IPR013087">
    <property type="entry name" value="Znf_C2H2_type"/>
</dbReference>
<feature type="transmembrane region" description="Helical" evidence="4">
    <location>
        <begin position="727"/>
        <end position="746"/>
    </location>
</feature>
<dbReference type="InterPro" id="IPR051095">
    <property type="entry name" value="Dros_DevTransReg"/>
</dbReference>
<evidence type="ECO:0000256" key="3">
    <source>
        <dbReference type="PROSITE-ProRule" id="PRU00042"/>
    </source>
</evidence>
<dbReference type="InterPro" id="IPR009721">
    <property type="entry name" value="O-acyltransferase_WSD1_C"/>
</dbReference>
<evidence type="ECO:0000256" key="2">
    <source>
        <dbReference type="ARBA" id="ARBA00023242"/>
    </source>
</evidence>
<dbReference type="SUPFAM" id="SSF57667">
    <property type="entry name" value="beta-beta-alpha zinc fingers"/>
    <property type="match status" value="1"/>
</dbReference>
<evidence type="ECO:0000256" key="4">
    <source>
        <dbReference type="SAM" id="Phobius"/>
    </source>
</evidence>
<protein>
    <submittedName>
        <fullName evidence="7">Broad-complex core protein isoform 6</fullName>
    </submittedName>
</protein>
<dbReference type="CDD" id="cd18315">
    <property type="entry name" value="BTB_POZ_BAB-like"/>
    <property type="match status" value="1"/>
</dbReference>
<dbReference type="InterPro" id="IPR011333">
    <property type="entry name" value="SKP1/BTB/POZ_sf"/>
</dbReference>
<dbReference type="Pfam" id="PF06974">
    <property type="entry name" value="WS_DGAT_C"/>
    <property type="match status" value="1"/>
</dbReference>
<sequence>MSGEQFSLVWNSFPRNLSSGLYTLLTDEQLVDVTLAAEGQILRAHKLILSVCSTYFRELFKGNSCKHPIVILKDVNYRDLSAMLHFMYQGEVNIKQEDIASFLKVAETLQIKGLTTESEEKFEDSLSKDAEQLDHLFGTEKKSINSNVLDLNVSVVEKLKQTVQKDQQSEKQDVLSKTDLHDKKLAEKRTTASDACCQQGSNTDSIYNVQDMHMPQNSNCRSVEIPSNDEEPLDCTADTGYTEPPKQEPLDYTLDIDSETVYRTYSNEPFYKPEDNLQRKDFVPDMQLVPYDQNIQTQPYGLSNMTGVQSEFTHESGCHSKGRRTVKGISNNTLPLETTLRVVSELGPTLRVDRGKVIRMYSCPWCLRHFTRKENLKLHVRYIHGPLENLTCKLCGNKYKNSNSLRVHSYLYHNAKRDKPNRPLEDIMTWSRKCWIRFVKWKYPKVVVVEENSIRTILDQFRNHGIYTLLIQGRSIAEDIRGHLMHLASSKKLLRAGLSTRWGLYVWKNLDDFSVDNHLLNSPISFRGRPITESNIQDYVSDLTSKYFPSGQPPWHVHVINCWLHGEEYQVCLVRVHHLLLRQERLTLADFLPLKFSIEGWTCQEFESPFTNLYAHPSALPKLYQKLTESFTNYWNEFLYNNDPNERPEILKKQIGIFQCTKIGVIVLVSSLKEVTRQCQKGEKPRVLEVFSIVQKETSKRNFGFTVIFRALIKSLNPLEALYDTVLWFWYVTVTAILKTPILLLRELKALKSRHKHYYPDTVTAMLWYYLPLVVQASIEVFSITWITIKAPKMILEELFLKHPQVNRLQTTSSCGRKVVAWSDQVQLDVLRKISNMTGATEAEILLTATVDALKEYFRQSGVRIPDDVLATGKFVSQRAIFTQNLEARGILCLALPTKTPMFEDDLVEILQVIQKNVQEARSKQHAIYAITATEESSGLVSSCLPSLLLKVMLNQLTSRYSLSLTHVDGDLHVEGVDTVMYWRPPQGNCNMSITLHRYGTSVRMGVMGDALIGPEHSIITRTFPKSVENLANVVGVPTTSNPSSTPSP</sequence>
<keyword evidence="3" id="KW-0479">Metal-binding</keyword>
<feature type="transmembrane region" description="Helical" evidence="4">
    <location>
        <begin position="767"/>
        <end position="789"/>
    </location>
</feature>
<dbReference type="PANTHER" id="PTHR23110">
    <property type="entry name" value="BTB DOMAIN TRANSCRIPTION FACTOR"/>
    <property type="match status" value="1"/>
</dbReference>
<reference evidence="7 8" key="1">
    <citation type="submission" date="2015-07" db="EMBL/GenBank/DDBJ databases">
        <title>The genome of Dufourea novaeangliae.</title>
        <authorList>
            <person name="Pan H."/>
            <person name="Kapheim K."/>
        </authorList>
    </citation>
    <scope>NUCLEOTIDE SEQUENCE [LARGE SCALE GENOMIC DNA]</scope>
    <source>
        <strain evidence="7">0120121106</strain>
        <tissue evidence="7">Whole body</tissue>
    </source>
</reference>
<dbReference type="Pfam" id="PF00651">
    <property type="entry name" value="BTB"/>
    <property type="match status" value="1"/>
</dbReference>
<dbReference type="GO" id="GO:0008270">
    <property type="term" value="F:zinc ion binding"/>
    <property type="evidence" value="ECO:0007669"/>
    <property type="project" value="UniProtKB-KW"/>
</dbReference>
<name>A0A154PJE2_DUFNO</name>
<dbReference type="SMART" id="SM00355">
    <property type="entry name" value="ZnF_C2H2"/>
    <property type="match status" value="2"/>
</dbReference>
<dbReference type="Proteomes" id="UP000076502">
    <property type="component" value="Unassembled WGS sequence"/>
</dbReference>
<dbReference type="AlphaFoldDB" id="A0A154PJE2"/>
<dbReference type="Gene3D" id="3.30.160.60">
    <property type="entry name" value="Classic Zinc Finger"/>
    <property type="match status" value="1"/>
</dbReference>
<keyword evidence="4" id="KW-0472">Membrane</keyword>
<evidence type="ECO:0000313" key="7">
    <source>
        <dbReference type="EMBL" id="KZC11584.1"/>
    </source>
</evidence>
<keyword evidence="3" id="KW-0863">Zinc-finger</keyword>
<dbReference type="PROSITE" id="PS00028">
    <property type="entry name" value="ZINC_FINGER_C2H2_1"/>
    <property type="match status" value="2"/>
</dbReference>
<dbReference type="Pfam" id="PF00096">
    <property type="entry name" value="zf-C2H2"/>
    <property type="match status" value="1"/>
</dbReference>
<gene>
    <name evidence="7" type="ORF">WN55_02866</name>
</gene>
<dbReference type="OrthoDB" id="2311693at2759"/>
<dbReference type="EMBL" id="KQ434924">
    <property type="protein sequence ID" value="KZC11584.1"/>
    <property type="molecule type" value="Genomic_DNA"/>
</dbReference>
<feature type="domain" description="C2H2-type" evidence="6">
    <location>
        <begin position="361"/>
        <end position="384"/>
    </location>
</feature>
<feature type="domain" description="BTB" evidence="5">
    <location>
        <begin position="31"/>
        <end position="96"/>
    </location>
</feature>
<dbReference type="SUPFAM" id="SSF54695">
    <property type="entry name" value="POZ domain"/>
    <property type="match status" value="1"/>
</dbReference>
<keyword evidence="4" id="KW-0812">Transmembrane</keyword>
<proteinExistence type="predicted"/>
<keyword evidence="2" id="KW-0539">Nucleus</keyword>
<dbReference type="InterPro" id="IPR036236">
    <property type="entry name" value="Znf_C2H2_sf"/>
</dbReference>
<dbReference type="PROSITE" id="PS50157">
    <property type="entry name" value="ZINC_FINGER_C2H2_2"/>
    <property type="match status" value="2"/>
</dbReference>
<keyword evidence="8" id="KW-1185">Reference proteome</keyword>
<keyword evidence="3" id="KW-0862">Zinc</keyword>
<dbReference type="GO" id="GO:0048513">
    <property type="term" value="P:animal organ development"/>
    <property type="evidence" value="ECO:0007669"/>
    <property type="project" value="UniProtKB-ARBA"/>
</dbReference>
<dbReference type="Gene3D" id="3.30.710.10">
    <property type="entry name" value="Potassium Channel Kv1.1, Chain A"/>
    <property type="match status" value="1"/>
</dbReference>
<comment type="subcellular location">
    <subcellularLocation>
        <location evidence="1">Nucleus</location>
    </subcellularLocation>
</comment>
<dbReference type="SMART" id="SM00225">
    <property type="entry name" value="BTB"/>
    <property type="match status" value="1"/>
</dbReference>
<evidence type="ECO:0000256" key="1">
    <source>
        <dbReference type="ARBA" id="ARBA00004123"/>
    </source>
</evidence>
<dbReference type="GO" id="GO:0005634">
    <property type="term" value="C:nucleus"/>
    <property type="evidence" value="ECO:0007669"/>
    <property type="project" value="UniProtKB-SubCell"/>
</dbReference>
<dbReference type="InterPro" id="IPR000210">
    <property type="entry name" value="BTB/POZ_dom"/>
</dbReference>
<evidence type="ECO:0000313" key="8">
    <source>
        <dbReference type="Proteomes" id="UP000076502"/>
    </source>
</evidence>